<dbReference type="EMBL" id="JADOTY010000001">
    <property type="protein sequence ID" value="MBG6102204.1"/>
    <property type="molecule type" value="Genomic_DNA"/>
</dbReference>
<gene>
    <name evidence="1" type="ORF">IW249_002618</name>
</gene>
<evidence type="ECO:0008006" key="3">
    <source>
        <dbReference type="Google" id="ProtNLM"/>
    </source>
</evidence>
<evidence type="ECO:0000313" key="2">
    <source>
        <dbReference type="Proteomes" id="UP000631791"/>
    </source>
</evidence>
<protein>
    <recommendedName>
        <fullName evidence="3">FtsX extracellular domain-containing protein</fullName>
    </recommendedName>
</protein>
<comment type="caution">
    <text evidence="1">The sequence shown here is derived from an EMBL/GenBank/DDBJ whole genome shotgun (WGS) entry which is preliminary data.</text>
</comment>
<reference evidence="1 2" key="1">
    <citation type="submission" date="2020-11" db="EMBL/GenBank/DDBJ databases">
        <title>Sequencing the genomes of 1000 actinobacteria strains.</title>
        <authorList>
            <person name="Klenk H.-P."/>
        </authorList>
    </citation>
    <scope>NUCLEOTIDE SEQUENCE [LARGE SCALE GENOMIC DNA]</scope>
    <source>
        <strain evidence="1 2">DSM 101695</strain>
    </source>
</reference>
<accession>A0ABS0K2K6</accession>
<sequence>MTTTKHRNPSMIARVVVALVGVGCLLLAVQGAVQATSQGVALMSDREHDLHALQRHVDVETLWRQFAEQVPTGSRVSLIPTRTNKDLWHQRLSEFAALHGCVVVQGAPQDYSVSVASVQRKRPTSAGVRLVVRKVG</sequence>
<evidence type="ECO:0000313" key="1">
    <source>
        <dbReference type="EMBL" id="MBG6102204.1"/>
    </source>
</evidence>
<dbReference type="RefSeq" id="WP_196921000.1">
    <property type="nucleotide sequence ID" value="NZ_JADOTY010000001.1"/>
</dbReference>
<dbReference type="Proteomes" id="UP000631791">
    <property type="component" value="Unassembled WGS sequence"/>
</dbReference>
<name>A0ABS0K2K6_9ACTN</name>
<keyword evidence="2" id="KW-1185">Reference proteome</keyword>
<proteinExistence type="predicted"/>
<organism evidence="1 2">
    <name type="scientific">Micromonospora vinacea</name>
    <dbReference type="NCBI Taxonomy" id="709878"/>
    <lineage>
        <taxon>Bacteria</taxon>
        <taxon>Bacillati</taxon>
        <taxon>Actinomycetota</taxon>
        <taxon>Actinomycetes</taxon>
        <taxon>Micromonosporales</taxon>
        <taxon>Micromonosporaceae</taxon>
        <taxon>Micromonospora</taxon>
    </lineage>
</organism>